<dbReference type="EMBL" id="CP009112">
    <property type="protein sequence ID" value="ANS32495.1"/>
    <property type="molecule type" value="Genomic_DNA"/>
</dbReference>
<geneLocation type="plasmid" evidence="3">
    <name>pr1cp1</name>
</geneLocation>
<keyword evidence="2" id="KW-0614">Plasmid</keyword>
<dbReference type="PATRIC" id="fig|37919.13.peg.8334"/>
<accession>A0A1B1KIQ8</accession>
<sequence length="342" mass="37414">MTTPFPIADSSRSLFAGTDVCRQAGLTLPEGTRRPMFDDDRWDFAEVVGLPIQMDMSSRRFDFTTITSSRWRLVAKEQAMAMLAPHHEAVRQLPRAYRTPLHLRSVFKRLSELTRLFNWLTDHGIRSLEELDGDLCERYLHHRRYLLDDNDGCGRARPHNSPGSRPGGRGSGQSPEPVHCRPCSSGPAALGRCHPVGRRGNVRRPRSQQNPAAGGHGSAATPGRRQLPDDHSRSACRRTRRPPSSNRAGGADAAAPGRRRPRIARTRATHHRDSRPARSVRSATAAAAGSRGGTPRRPGLGPARPSADEAAAATPIAWWCGCGVAMYSTSTSGSAIMSRYEP</sequence>
<feature type="compositionally biased region" description="Low complexity" evidence="1">
    <location>
        <begin position="247"/>
        <end position="256"/>
    </location>
</feature>
<protein>
    <submittedName>
        <fullName evidence="2">Uncharacterized protein</fullName>
    </submittedName>
</protein>
<dbReference type="AlphaFoldDB" id="A0A1B1KIQ8"/>
<name>A0A1B1KIQ8_RHOOP</name>
<feature type="compositionally biased region" description="Low complexity" evidence="1">
    <location>
        <begin position="277"/>
        <end position="307"/>
    </location>
</feature>
<feature type="region of interest" description="Disordered" evidence="1">
    <location>
        <begin position="150"/>
        <end position="307"/>
    </location>
</feature>
<dbReference type="Proteomes" id="UP000186108">
    <property type="component" value="Plasmid pR1CP1"/>
</dbReference>
<feature type="compositionally biased region" description="Basic residues" evidence="1">
    <location>
        <begin position="195"/>
        <end position="206"/>
    </location>
</feature>
<reference evidence="2 3" key="1">
    <citation type="submission" date="2014-07" db="EMBL/GenBank/DDBJ databases">
        <authorList>
            <person name="Zhang J.E."/>
            <person name="Yang H."/>
            <person name="Guo J."/>
            <person name="Deng Z."/>
            <person name="Luo H."/>
            <person name="Luo M."/>
            <person name="Zhao B."/>
        </authorList>
    </citation>
    <scope>NUCLEOTIDE SEQUENCE [LARGE SCALE GENOMIC DNA]</scope>
    <source>
        <strain evidence="2 3">1CP</strain>
        <plasmid evidence="3">Plasmid pr1cp1</plasmid>
    </source>
</reference>
<evidence type="ECO:0000313" key="2">
    <source>
        <dbReference type="EMBL" id="ANS32495.1"/>
    </source>
</evidence>
<evidence type="ECO:0000313" key="3">
    <source>
        <dbReference type="Proteomes" id="UP000186108"/>
    </source>
</evidence>
<evidence type="ECO:0000256" key="1">
    <source>
        <dbReference type="SAM" id="MobiDB-lite"/>
    </source>
</evidence>
<gene>
    <name evidence="2" type="ORF">R1CP_39560</name>
</gene>
<proteinExistence type="predicted"/>
<organism evidence="2 3">
    <name type="scientific">Rhodococcus opacus</name>
    <name type="common">Nocardia opaca</name>
    <dbReference type="NCBI Taxonomy" id="37919"/>
    <lineage>
        <taxon>Bacteria</taxon>
        <taxon>Bacillati</taxon>
        <taxon>Actinomycetota</taxon>
        <taxon>Actinomycetes</taxon>
        <taxon>Mycobacteriales</taxon>
        <taxon>Nocardiaceae</taxon>
        <taxon>Rhodococcus</taxon>
    </lineage>
</organism>
<feature type="compositionally biased region" description="Basic residues" evidence="1">
    <location>
        <begin position="257"/>
        <end position="273"/>
    </location>
</feature>